<proteinExistence type="predicted"/>
<gene>
    <name evidence="3" type="ORF">PPROV_000714700</name>
</gene>
<dbReference type="PROSITE" id="PS51886">
    <property type="entry name" value="TLDC"/>
    <property type="match status" value="1"/>
</dbReference>
<keyword evidence="4" id="KW-1185">Reference proteome</keyword>
<sequence>MAIAHINSLTLLKPSAWCRPAAHTHGCRRHTPAQTRQGGSNLVSPYSRVCCRAENDGKGEVKMDPIEKLVSFFVGKEAVMEADKDPSGLQRLTGAALSEQYEAPTDVFADAVDGDDDEVALFRPLLAQTLLETAPLELVYCANKHGWNAKNFHARVDGRGGAVMLAETAKGALVGAYVPRGFEGYGDQRTAISAFLFRWPTRSAAKSGGAKSAEKLPTRGGGGMAVDDDASRGPVIGVESLVIPLADRAPKAAKSRLGSYFERRNDGTRTLFSEGEEKGTELKSFRVYTASAREEKTLDGIIWKTRVVEE</sequence>
<evidence type="ECO:0000259" key="2">
    <source>
        <dbReference type="PROSITE" id="PS51886"/>
    </source>
</evidence>
<name>A0A830HNB0_9CHLO</name>
<evidence type="ECO:0000313" key="3">
    <source>
        <dbReference type="EMBL" id="GHP08408.1"/>
    </source>
</evidence>
<dbReference type="Proteomes" id="UP000660262">
    <property type="component" value="Unassembled WGS sequence"/>
</dbReference>
<feature type="domain" description="TLDc" evidence="2">
    <location>
        <begin position="110"/>
        <end position="244"/>
    </location>
</feature>
<evidence type="ECO:0000256" key="1">
    <source>
        <dbReference type="SAM" id="MobiDB-lite"/>
    </source>
</evidence>
<protein>
    <recommendedName>
        <fullName evidence="2">TLDc domain-containing protein</fullName>
    </recommendedName>
</protein>
<organism evidence="3 4">
    <name type="scientific">Pycnococcus provasolii</name>
    <dbReference type="NCBI Taxonomy" id="41880"/>
    <lineage>
        <taxon>Eukaryota</taxon>
        <taxon>Viridiplantae</taxon>
        <taxon>Chlorophyta</taxon>
        <taxon>Pseudoscourfieldiophyceae</taxon>
        <taxon>Pseudoscourfieldiales</taxon>
        <taxon>Pycnococcaceae</taxon>
        <taxon>Pycnococcus</taxon>
    </lineage>
</organism>
<evidence type="ECO:0000313" key="4">
    <source>
        <dbReference type="Proteomes" id="UP000660262"/>
    </source>
</evidence>
<comment type="caution">
    <text evidence="3">The sequence shown here is derived from an EMBL/GenBank/DDBJ whole genome shotgun (WGS) entry which is preliminary data.</text>
</comment>
<dbReference type="InterPro" id="IPR006571">
    <property type="entry name" value="TLDc_dom"/>
</dbReference>
<accession>A0A830HNB0</accession>
<dbReference type="AlphaFoldDB" id="A0A830HNB0"/>
<feature type="region of interest" description="Disordered" evidence="1">
    <location>
        <begin position="208"/>
        <end position="228"/>
    </location>
</feature>
<dbReference type="Pfam" id="PF07534">
    <property type="entry name" value="TLD"/>
    <property type="match status" value="1"/>
</dbReference>
<dbReference type="OrthoDB" id="25620at2759"/>
<reference evidence="3" key="1">
    <citation type="submission" date="2020-10" db="EMBL/GenBank/DDBJ databases">
        <title>Unveiling of a novel bifunctional photoreceptor, Dualchrome1, isolated from a cosmopolitan green alga.</title>
        <authorList>
            <person name="Suzuki S."/>
            <person name="Kawachi M."/>
        </authorList>
    </citation>
    <scope>NUCLEOTIDE SEQUENCE</scope>
    <source>
        <strain evidence="3">NIES 2893</strain>
    </source>
</reference>
<dbReference type="EMBL" id="BNJQ01000020">
    <property type="protein sequence ID" value="GHP08408.1"/>
    <property type="molecule type" value="Genomic_DNA"/>
</dbReference>